<organism evidence="2 3">
    <name type="scientific">Vibrio atlanticus</name>
    <dbReference type="NCBI Taxonomy" id="693153"/>
    <lineage>
        <taxon>Bacteria</taxon>
        <taxon>Pseudomonadati</taxon>
        <taxon>Pseudomonadota</taxon>
        <taxon>Gammaproteobacteria</taxon>
        <taxon>Vibrionales</taxon>
        <taxon>Vibrionaceae</taxon>
        <taxon>Vibrio</taxon>
    </lineage>
</organism>
<name>A0ABV4KPJ7_9VIBR</name>
<reference evidence="2 3" key="1">
    <citation type="submission" date="2024-06" db="EMBL/GenBank/DDBJ databases">
        <authorList>
            <person name="Steensen K."/>
            <person name="Seneca J."/>
            <person name="Bartlau N."/>
            <person name="Yu A.X."/>
            <person name="Polz M.F."/>
        </authorList>
    </citation>
    <scope>NUCLEOTIDE SEQUENCE [LARGE SCALE GENOMIC DNA]</scope>
    <source>
        <strain evidence="2 3">1F9</strain>
    </source>
</reference>
<comment type="caution">
    <text evidence="2">The sequence shown here is derived from an EMBL/GenBank/DDBJ whole genome shotgun (WGS) entry which is preliminary data.</text>
</comment>
<proteinExistence type="predicted"/>
<dbReference type="RefSeq" id="WP_371707974.1">
    <property type="nucleotide sequence ID" value="NZ_JBGOOL010000039.1"/>
</dbReference>
<evidence type="ECO:0000313" key="2">
    <source>
        <dbReference type="EMBL" id="MEZ8054309.1"/>
    </source>
</evidence>
<keyword evidence="3" id="KW-1185">Reference proteome</keyword>
<dbReference type="InterPro" id="IPR025484">
    <property type="entry name" value="DUF4376"/>
</dbReference>
<feature type="domain" description="DUF4376" evidence="1">
    <location>
        <begin position="121"/>
        <end position="217"/>
    </location>
</feature>
<dbReference type="Proteomes" id="UP001569175">
    <property type="component" value="Unassembled WGS sequence"/>
</dbReference>
<accession>A0ABV4KPJ7</accession>
<sequence length="231" mass="26172">MNEPKQYWPVDSQTKEVQQAVLAQYRGGMHHIPSNALTEQPPQPKEGFAVIATFNDGVPIGAEYIPDHRGVTIYNKENGAESKTVSELGEIEEGWTPLKPLAYSIWKTGKWEQQVYLLLSAKRAEIKQWRLSEEADETQTVSLFGTDWDAGPSARSRIDSVLLIAQMPPYWTDANNVDHDAMTLEDLKQVRIAISELGFAIHKRQRTMKKEVEALTDFDEILNYSVGWPQS</sequence>
<protein>
    <submittedName>
        <fullName evidence="2">DUF4376 domain-containing protein</fullName>
    </submittedName>
</protein>
<dbReference type="EMBL" id="JBGOOL010000039">
    <property type="protein sequence ID" value="MEZ8054309.1"/>
    <property type="molecule type" value="Genomic_DNA"/>
</dbReference>
<gene>
    <name evidence="2" type="ORF">ACED57_14275</name>
</gene>
<evidence type="ECO:0000259" key="1">
    <source>
        <dbReference type="Pfam" id="PF14301"/>
    </source>
</evidence>
<evidence type="ECO:0000313" key="3">
    <source>
        <dbReference type="Proteomes" id="UP001569175"/>
    </source>
</evidence>
<dbReference type="Pfam" id="PF14301">
    <property type="entry name" value="DUF4376"/>
    <property type="match status" value="1"/>
</dbReference>